<name>E4U6V6_OCEP5</name>
<dbReference type="RefSeq" id="WP_013457070.1">
    <property type="nucleotide sequence ID" value="NC_014761.1"/>
</dbReference>
<dbReference type="AlphaFoldDB" id="E4U6V6"/>
<reference evidence="2 3" key="2">
    <citation type="journal article" date="2011" name="Stand. Genomic Sci.">
        <title>Complete genome sequence of Oceanithermus profundus type strain (506).</title>
        <authorList>
            <person name="Pati A."/>
            <person name="Zhang X."/>
            <person name="Lapidus A."/>
            <person name="Nolan M."/>
            <person name="Lucas S."/>
            <person name="Del Rio T.G."/>
            <person name="Tice H."/>
            <person name="Cheng J.F."/>
            <person name="Tapia R."/>
            <person name="Han C."/>
            <person name="Goodwin L."/>
            <person name="Pitluck S."/>
            <person name="Liolios K."/>
            <person name="Pagani I."/>
            <person name="Ivanova N."/>
            <person name="Mavromatis K."/>
            <person name="Chen A."/>
            <person name="Palaniappan K."/>
            <person name="Hauser L."/>
            <person name="Jeffries C.D."/>
            <person name="Brambilla E.M."/>
            <person name="Rohl A."/>
            <person name="Mwirichia R."/>
            <person name="Rohde M."/>
            <person name="Tindall B.J."/>
            <person name="Sikorski J."/>
            <person name="Wirth R."/>
            <person name="Goker M."/>
            <person name="Woyke T."/>
            <person name="Detter J.C."/>
            <person name="Bristow J."/>
            <person name="Eisen J.A."/>
            <person name="Markowitz V."/>
            <person name="Hugenholtz P."/>
            <person name="Kyrpides N.C."/>
            <person name="Klenk H.P."/>
            <person name="Land M."/>
        </authorList>
    </citation>
    <scope>NUCLEOTIDE SEQUENCE [LARGE SCALE GENOMIC DNA]</scope>
    <source>
        <strain evidence="3">DSM 14977 / NBRC 100410 / VKM B-2274 / 506</strain>
    </source>
</reference>
<dbReference type="Pfam" id="PF13343">
    <property type="entry name" value="SBP_bac_6"/>
    <property type="match status" value="1"/>
</dbReference>
<dbReference type="OrthoDB" id="9769319at2"/>
<dbReference type="STRING" id="670487.Ocepr_0440"/>
<dbReference type="CDD" id="cd13545">
    <property type="entry name" value="PBP2_TbpA"/>
    <property type="match status" value="1"/>
</dbReference>
<dbReference type="SUPFAM" id="SSF53850">
    <property type="entry name" value="Periplasmic binding protein-like II"/>
    <property type="match status" value="1"/>
</dbReference>
<dbReference type="GO" id="GO:0015888">
    <property type="term" value="P:thiamine transport"/>
    <property type="evidence" value="ECO:0007669"/>
    <property type="project" value="InterPro"/>
</dbReference>
<keyword evidence="3" id="KW-1185">Reference proteome</keyword>
<evidence type="ECO:0000313" key="2">
    <source>
        <dbReference type="EMBL" id="ADR35900.1"/>
    </source>
</evidence>
<dbReference type="InterPro" id="IPR005948">
    <property type="entry name" value="ThiB-like"/>
</dbReference>
<evidence type="ECO:0000313" key="3">
    <source>
        <dbReference type="Proteomes" id="UP000008722"/>
    </source>
</evidence>
<dbReference type="HOGENOM" id="CLU_026974_6_1_0"/>
<dbReference type="NCBIfam" id="TIGR01254">
    <property type="entry name" value="sfuA"/>
    <property type="match status" value="1"/>
</dbReference>
<dbReference type="Proteomes" id="UP000008722">
    <property type="component" value="Chromosome"/>
</dbReference>
<sequence length="347" mass="38499" precursor="true">MWKKLLVLVPLVFGLALAETLTVLTHSSFALSKDVIASFEQQTGIKLRFIEGGDAGETLNKAILSKGAPIADVIYGIDNTFLSRALEAGILERYSTPQIGAVQSRFLLDPTLTALPVDYGYVALNYDKEYFKDRPLPGSWEDLAKPEYAKLLVVENPATSSPGLAFLLATVASLGEDGYLKFWEALRDGGVKVAPGWSEAYFAHFTRYGGDRPLVVSYTTSPAAEVYFSEGAYREPPTGNLLWPGASFLQVEFVGILKGTKHRAAAEKFVDWLLSKPVQEDIPLNMWVWPVRRDAALPDVFKFAERPLEPAELSPDAIAKNRERWIGEWEAVVVRGQSAEEVMRNRR</sequence>
<evidence type="ECO:0000256" key="1">
    <source>
        <dbReference type="ARBA" id="ARBA00022729"/>
    </source>
</evidence>
<dbReference type="PANTHER" id="PTHR30006:SF2">
    <property type="entry name" value="ABC TRANSPORTER SUBSTRATE-BINDING PROTEIN"/>
    <property type="match status" value="1"/>
</dbReference>
<dbReference type="eggNOG" id="COG4143">
    <property type="taxonomic scope" value="Bacteria"/>
</dbReference>
<organism evidence="2 3">
    <name type="scientific">Oceanithermus profundus (strain DSM 14977 / NBRC 100410 / VKM B-2274 / 506)</name>
    <dbReference type="NCBI Taxonomy" id="670487"/>
    <lineage>
        <taxon>Bacteria</taxon>
        <taxon>Thermotogati</taxon>
        <taxon>Deinococcota</taxon>
        <taxon>Deinococci</taxon>
        <taxon>Thermales</taxon>
        <taxon>Thermaceae</taxon>
        <taxon>Oceanithermus</taxon>
    </lineage>
</organism>
<protein>
    <submittedName>
        <fullName evidence="2">ABC transporter, periplasmic binding protein, thiB subfamily</fullName>
    </submittedName>
</protein>
<dbReference type="Gene3D" id="3.40.190.10">
    <property type="entry name" value="Periplasmic binding protein-like II"/>
    <property type="match status" value="2"/>
</dbReference>
<dbReference type="GO" id="GO:0030288">
    <property type="term" value="C:outer membrane-bounded periplasmic space"/>
    <property type="evidence" value="ECO:0007669"/>
    <property type="project" value="TreeGrafter"/>
</dbReference>
<proteinExistence type="predicted"/>
<dbReference type="GO" id="GO:0030975">
    <property type="term" value="F:thiamine binding"/>
    <property type="evidence" value="ECO:0007669"/>
    <property type="project" value="InterPro"/>
</dbReference>
<reference evidence="3" key="1">
    <citation type="submission" date="2010-11" db="EMBL/GenBank/DDBJ databases">
        <title>The complete sequence of chromosome of Oceanithermus profundus DSM 14977.</title>
        <authorList>
            <consortium name="US DOE Joint Genome Institute (JGI-PGF)"/>
            <person name="Lucas S."/>
            <person name="Copeland A."/>
            <person name="Lapidus A."/>
            <person name="Bruce D."/>
            <person name="Goodwin L."/>
            <person name="Pitluck S."/>
            <person name="Kyrpides N."/>
            <person name="Mavromatis K."/>
            <person name="Pagani I."/>
            <person name="Ivanova N."/>
            <person name="Zhang X."/>
            <person name="Brettin T."/>
            <person name="Detter J.C."/>
            <person name="Tapia R."/>
            <person name="Han C."/>
            <person name="Land M."/>
            <person name="Hauser L."/>
            <person name="Markowitz V."/>
            <person name="Cheng J.-F."/>
            <person name="Hugenholtz P."/>
            <person name="Woyke T."/>
            <person name="Wu D."/>
            <person name="Tindall B."/>
            <person name="Faehnrich R."/>
            <person name="Brambilla E."/>
            <person name="Klenk H.-P."/>
            <person name="Eisen J.A."/>
        </authorList>
    </citation>
    <scope>NUCLEOTIDE SEQUENCE [LARGE SCALE GENOMIC DNA]</scope>
    <source>
        <strain evidence="3">DSM 14977 / NBRC 100410 / VKM B-2274 / 506</strain>
    </source>
</reference>
<accession>E4U6V6</accession>
<dbReference type="GO" id="GO:0030976">
    <property type="term" value="F:thiamine pyrophosphate binding"/>
    <property type="evidence" value="ECO:0007669"/>
    <property type="project" value="TreeGrafter"/>
</dbReference>
<keyword evidence="1" id="KW-0732">Signal</keyword>
<dbReference type="KEGG" id="opr:Ocepr_0440"/>
<dbReference type="PANTHER" id="PTHR30006">
    <property type="entry name" value="THIAMINE-BINDING PERIPLASMIC PROTEIN-RELATED"/>
    <property type="match status" value="1"/>
</dbReference>
<dbReference type="EMBL" id="CP002361">
    <property type="protein sequence ID" value="ADR35900.1"/>
    <property type="molecule type" value="Genomic_DNA"/>
</dbReference>
<gene>
    <name evidence="2" type="ordered locus">Ocepr_0440</name>
</gene>